<reference evidence="2 3" key="1">
    <citation type="submission" date="2021-06" db="EMBL/GenBank/DDBJ databases">
        <title>Chromosome-level genome assembly of the red-tail catfish (Hemibagrus wyckioides).</title>
        <authorList>
            <person name="Shao F."/>
        </authorList>
    </citation>
    <scope>NUCLEOTIDE SEQUENCE [LARGE SCALE GENOMIC DNA]</scope>
    <source>
        <strain evidence="2">EC202008001</strain>
        <tissue evidence="2">Blood</tissue>
    </source>
</reference>
<keyword evidence="1" id="KW-0472">Membrane</keyword>
<keyword evidence="1" id="KW-0812">Transmembrane</keyword>
<evidence type="ECO:0000313" key="2">
    <source>
        <dbReference type="EMBL" id="KAG7325676.1"/>
    </source>
</evidence>
<keyword evidence="3" id="KW-1185">Reference proteome</keyword>
<dbReference type="AlphaFoldDB" id="A0A9D3NLB1"/>
<evidence type="ECO:0000313" key="3">
    <source>
        <dbReference type="Proteomes" id="UP000824219"/>
    </source>
</evidence>
<proteinExistence type="predicted"/>
<organism evidence="2 3">
    <name type="scientific">Hemibagrus wyckioides</name>
    <dbReference type="NCBI Taxonomy" id="337641"/>
    <lineage>
        <taxon>Eukaryota</taxon>
        <taxon>Metazoa</taxon>
        <taxon>Chordata</taxon>
        <taxon>Craniata</taxon>
        <taxon>Vertebrata</taxon>
        <taxon>Euteleostomi</taxon>
        <taxon>Actinopterygii</taxon>
        <taxon>Neopterygii</taxon>
        <taxon>Teleostei</taxon>
        <taxon>Ostariophysi</taxon>
        <taxon>Siluriformes</taxon>
        <taxon>Bagridae</taxon>
        <taxon>Hemibagrus</taxon>
    </lineage>
</organism>
<comment type="caution">
    <text evidence="2">The sequence shown here is derived from an EMBL/GenBank/DDBJ whole genome shotgun (WGS) entry which is preliminary data.</text>
</comment>
<keyword evidence="1" id="KW-1133">Transmembrane helix</keyword>
<dbReference type="EMBL" id="JAHKSW010000012">
    <property type="protein sequence ID" value="KAG7325676.1"/>
    <property type="molecule type" value="Genomic_DNA"/>
</dbReference>
<name>A0A9D3NLB1_9TELE</name>
<gene>
    <name evidence="2" type="ORF">KOW79_010601</name>
</gene>
<accession>A0A9D3NLB1</accession>
<feature type="transmembrane region" description="Helical" evidence="1">
    <location>
        <begin position="51"/>
        <end position="70"/>
    </location>
</feature>
<evidence type="ECO:0000256" key="1">
    <source>
        <dbReference type="SAM" id="Phobius"/>
    </source>
</evidence>
<sequence length="331" mass="38412">MEARTNARSRGRRKPVQNYVIYKEKNKQNVLSCACSLITHTMQMTKGNNNLLVYMDEMLHSIFFLGYIHYPRLAPERFFQKPETIKNLRNMFPGPFEQYRSHLPTRTPFSILLDMMKIIHQTEERIIAELVILLNNLKFPIPLHKSGNIYEQFYTLESTVICVCYSDSDPERYYGASLCCRKGNSKTIMIDVSCLRTWHDLVSHAVMSFCSGGRGDGITFPKSVKCQAYIRGSNGYTEKRPCSKCHQLFNLNNADQNEAKHPYGNCAEAECFSKLLMENQQIRENTRIDNHTEEKLQNLRRSTKARLIKQLQNVGIQINNDFHFYSTNTHG</sequence>
<dbReference type="Proteomes" id="UP000824219">
    <property type="component" value="Linkage Group LG12"/>
</dbReference>
<dbReference type="OrthoDB" id="9947986at2759"/>
<protein>
    <submittedName>
        <fullName evidence="2">Uncharacterized protein</fullName>
    </submittedName>
</protein>